<dbReference type="OrthoDB" id="2905268at2759"/>
<reference evidence="2" key="1">
    <citation type="submission" date="2020-11" db="EMBL/GenBank/DDBJ databases">
        <authorList>
            <consortium name="DOE Joint Genome Institute"/>
            <person name="Ahrendt S."/>
            <person name="Riley R."/>
            <person name="Andreopoulos W."/>
            <person name="Labutti K."/>
            <person name="Pangilinan J."/>
            <person name="Ruiz-Duenas F.J."/>
            <person name="Barrasa J.M."/>
            <person name="Sanchez-Garcia M."/>
            <person name="Camarero S."/>
            <person name="Miyauchi S."/>
            <person name="Serrano A."/>
            <person name="Linde D."/>
            <person name="Babiker R."/>
            <person name="Drula E."/>
            <person name="Ayuso-Fernandez I."/>
            <person name="Pacheco R."/>
            <person name="Padilla G."/>
            <person name="Ferreira P."/>
            <person name="Barriuso J."/>
            <person name="Kellner H."/>
            <person name="Castanera R."/>
            <person name="Alfaro M."/>
            <person name="Ramirez L."/>
            <person name="Pisabarro A.G."/>
            <person name="Kuo A."/>
            <person name="Tritt A."/>
            <person name="Lipzen A."/>
            <person name="He G."/>
            <person name="Yan M."/>
            <person name="Ng V."/>
            <person name="Cullen D."/>
            <person name="Martin F."/>
            <person name="Rosso M.-N."/>
            <person name="Henrissat B."/>
            <person name="Hibbett D."/>
            <person name="Martinez A.T."/>
            <person name="Grigoriev I.V."/>
        </authorList>
    </citation>
    <scope>NUCLEOTIDE SEQUENCE</scope>
    <source>
        <strain evidence="2">MF-IS2</strain>
    </source>
</reference>
<accession>A0A9P5XDD2</accession>
<sequence>MSNPFAPPNESPHDLYNERTIIDGLFLGAIAYGIHLTLFIWCFYLLLQKKKSRSVYFLMLYVLLLFAMGNIGNGTNIKVGELTFVDNRNFPGGPNAFFATGGGPVGLTCNVIYIINSWFQDVFLLYRFWMFFARYGWYWTVLPNLVFLASFTLSLLLIIMLCVPGITLWSTISINLAIPYWAISIALNVIITTCIAIRVLYMRHQMRQARVGSGSEYVTYTSMTVESAALYTVNGLIFLVSYAVNSPIQNLALPVLGQSQSISPLLIILRVLQGRAWSSTT</sequence>
<feature type="transmembrane region" description="Helical" evidence="1">
    <location>
        <begin position="178"/>
        <end position="201"/>
    </location>
</feature>
<keyword evidence="1" id="KW-0472">Membrane</keyword>
<gene>
    <name evidence="2" type="ORF">P691DRAFT_638943</name>
</gene>
<protein>
    <submittedName>
        <fullName evidence="2">Uncharacterized protein</fullName>
    </submittedName>
</protein>
<name>A0A9P5XDD2_9AGAR</name>
<proteinExistence type="predicted"/>
<dbReference type="EMBL" id="MU151186">
    <property type="protein sequence ID" value="KAF9447761.1"/>
    <property type="molecule type" value="Genomic_DNA"/>
</dbReference>
<evidence type="ECO:0000313" key="3">
    <source>
        <dbReference type="Proteomes" id="UP000807342"/>
    </source>
</evidence>
<feature type="transmembrane region" description="Helical" evidence="1">
    <location>
        <begin position="136"/>
        <end position="166"/>
    </location>
</feature>
<dbReference type="Proteomes" id="UP000807342">
    <property type="component" value="Unassembled WGS sequence"/>
</dbReference>
<keyword evidence="1" id="KW-0812">Transmembrane</keyword>
<keyword evidence="3" id="KW-1185">Reference proteome</keyword>
<evidence type="ECO:0000256" key="1">
    <source>
        <dbReference type="SAM" id="Phobius"/>
    </source>
</evidence>
<dbReference type="AlphaFoldDB" id="A0A9P5XDD2"/>
<evidence type="ECO:0000313" key="2">
    <source>
        <dbReference type="EMBL" id="KAF9447761.1"/>
    </source>
</evidence>
<feature type="transmembrane region" description="Helical" evidence="1">
    <location>
        <begin position="20"/>
        <end position="47"/>
    </location>
</feature>
<keyword evidence="1" id="KW-1133">Transmembrane helix</keyword>
<comment type="caution">
    <text evidence="2">The sequence shown here is derived from an EMBL/GenBank/DDBJ whole genome shotgun (WGS) entry which is preliminary data.</text>
</comment>
<feature type="transmembrane region" description="Helical" evidence="1">
    <location>
        <begin position="54"/>
        <end position="72"/>
    </location>
</feature>
<organism evidence="2 3">
    <name type="scientific">Macrolepiota fuliginosa MF-IS2</name>
    <dbReference type="NCBI Taxonomy" id="1400762"/>
    <lineage>
        <taxon>Eukaryota</taxon>
        <taxon>Fungi</taxon>
        <taxon>Dikarya</taxon>
        <taxon>Basidiomycota</taxon>
        <taxon>Agaricomycotina</taxon>
        <taxon>Agaricomycetes</taxon>
        <taxon>Agaricomycetidae</taxon>
        <taxon>Agaricales</taxon>
        <taxon>Agaricineae</taxon>
        <taxon>Agaricaceae</taxon>
        <taxon>Macrolepiota</taxon>
    </lineage>
</organism>
<feature type="transmembrane region" description="Helical" evidence="1">
    <location>
        <begin position="96"/>
        <end position="115"/>
    </location>
</feature>
<feature type="non-terminal residue" evidence="2">
    <location>
        <position position="281"/>
    </location>
</feature>